<reference evidence="2" key="1">
    <citation type="submission" date="2018-08" db="EMBL/GenBank/DDBJ databases">
        <authorList>
            <person name="Chevrot R."/>
        </authorList>
    </citation>
    <scope>NUCLEOTIDE SEQUENCE [LARGE SCALE GENOMIC DNA]</scope>
</reference>
<name>A0A383R8L5_PAEAL</name>
<dbReference type="Proteomes" id="UP000304148">
    <property type="component" value="Chromosome"/>
</dbReference>
<dbReference type="AlphaFoldDB" id="A0A383R8L5"/>
<dbReference type="InterPro" id="IPR025916">
    <property type="entry name" value="YdjO"/>
</dbReference>
<evidence type="ECO:0000313" key="1">
    <source>
        <dbReference type="EMBL" id="SYX83487.1"/>
    </source>
</evidence>
<gene>
    <name evidence="1" type="ORF">PBLR_11909</name>
</gene>
<proteinExistence type="predicted"/>
<dbReference type="Pfam" id="PF14169">
    <property type="entry name" value="YdjO"/>
    <property type="match status" value="1"/>
</dbReference>
<sequence length="83" mass="9775">MNADWKGMYWKVTTSQDDKPKLIITKILKCRNPECKAWVRDEFASGEQSCPLCKGPMIRSMKHLPAVQNKIKRQPKKKKEELW</sequence>
<evidence type="ECO:0000313" key="2">
    <source>
        <dbReference type="Proteomes" id="UP000304148"/>
    </source>
</evidence>
<protein>
    <submittedName>
        <fullName evidence="1">Cold-inducible protein YdjO</fullName>
    </submittedName>
</protein>
<organism evidence="1 2">
    <name type="scientific">Paenibacillus alvei</name>
    <name type="common">Bacillus alvei</name>
    <dbReference type="NCBI Taxonomy" id="44250"/>
    <lineage>
        <taxon>Bacteria</taxon>
        <taxon>Bacillati</taxon>
        <taxon>Bacillota</taxon>
        <taxon>Bacilli</taxon>
        <taxon>Bacillales</taxon>
        <taxon>Paenibacillaceae</taxon>
        <taxon>Paenibacillus</taxon>
    </lineage>
</organism>
<accession>A0A383R8L5</accession>
<dbReference type="EMBL" id="LS992241">
    <property type="protein sequence ID" value="SYX83487.1"/>
    <property type="molecule type" value="Genomic_DNA"/>
</dbReference>